<evidence type="ECO:0000256" key="3">
    <source>
        <dbReference type="ARBA" id="ARBA00007658"/>
    </source>
</evidence>
<feature type="transmembrane region" description="Helical" evidence="8">
    <location>
        <begin position="21"/>
        <end position="42"/>
    </location>
</feature>
<evidence type="ECO:0000256" key="2">
    <source>
        <dbReference type="ARBA" id="ARBA00004922"/>
    </source>
</evidence>
<accession>A0ABP1RZJ7</accession>
<evidence type="ECO:0000256" key="4">
    <source>
        <dbReference type="ARBA" id="ARBA00022801"/>
    </source>
</evidence>
<comment type="similarity">
    <text evidence="3 6">Belongs to the glycosyl hydrolase 47 family.</text>
</comment>
<dbReference type="SUPFAM" id="SSF48225">
    <property type="entry name" value="Seven-hairpin glycosidases"/>
    <property type="match status" value="1"/>
</dbReference>
<reference evidence="9 10" key="1">
    <citation type="submission" date="2024-08" db="EMBL/GenBank/DDBJ databases">
        <authorList>
            <person name="Cucini C."/>
            <person name="Frati F."/>
        </authorList>
    </citation>
    <scope>NUCLEOTIDE SEQUENCE [LARGE SCALE GENOMIC DNA]</scope>
</reference>
<dbReference type="Gene3D" id="1.50.10.10">
    <property type="match status" value="1"/>
</dbReference>
<feature type="region of interest" description="Disordered" evidence="7">
    <location>
        <begin position="118"/>
        <end position="173"/>
    </location>
</feature>
<evidence type="ECO:0000256" key="1">
    <source>
        <dbReference type="ARBA" id="ARBA00001913"/>
    </source>
</evidence>
<gene>
    <name evidence="9" type="ORF">ODALV1_LOCUS28046</name>
</gene>
<comment type="cofactor">
    <cofactor evidence="1">
        <name>Ca(2+)</name>
        <dbReference type="ChEBI" id="CHEBI:29108"/>
    </cofactor>
</comment>
<proteinExistence type="inferred from homology"/>
<evidence type="ECO:0000256" key="5">
    <source>
        <dbReference type="ARBA" id="ARBA00023157"/>
    </source>
</evidence>
<dbReference type="InterPro" id="IPR012341">
    <property type="entry name" value="6hp_glycosidase-like_sf"/>
</dbReference>
<keyword evidence="8" id="KW-0472">Membrane</keyword>
<evidence type="ECO:0000313" key="9">
    <source>
        <dbReference type="EMBL" id="CAL8139896.1"/>
    </source>
</evidence>
<comment type="caution">
    <text evidence="9">The sequence shown here is derived from an EMBL/GenBank/DDBJ whole genome shotgun (WGS) entry which is preliminary data.</text>
</comment>
<keyword evidence="5" id="KW-1015">Disulfide bond</keyword>
<dbReference type="PANTHER" id="PTHR11742:SF6">
    <property type="entry name" value="MANNOSYL-OLIGOSACCHARIDE ALPHA-1,2-MANNOSIDASE IA-RELATED"/>
    <property type="match status" value="1"/>
</dbReference>
<evidence type="ECO:0000313" key="10">
    <source>
        <dbReference type="Proteomes" id="UP001642540"/>
    </source>
</evidence>
<feature type="compositionally biased region" description="Polar residues" evidence="7">
    <location>
        <begin position="130"/>
        <end position="155"/>
    </location>
</feature>
<dbReference type="PANTHER" id="PTHR11742">
    <property type="entry name" value="MANNOSYL-OLIGOSACCHARIDE ALPHA-1,2-MANNOSIDASE-RELATED"/>
    <property type="match status" value="1"/>
</dbReference>
<evidence type="ECO:0000256" key="6">
    <source>
        <dbReference type="RuleBase" id="RU361193"/>
    </source>
</evidence>
<dbReference type="EC" id="3.2.1.-" evidence="6"/>
<dbReference type="InterPro" id="IPR001382">
    <property type="entry name" value="Glyco_hydro_47"/>
</dbReference>
<dbReference type="InterPro" id="IPR036026">
    <property type="entry name" value="Seven-hairpin_glycosidases"/>
</dbReference>
<dbReference type="EMBL" id="CAXLJM020000131">
    <property type="protein sequence ID" value="CAL8139896.1"/>
    <property type="molecule type" value="Genomic_DNA"/>
</dbReference>
<keyword evidence="8" id="KW-0812">Transmembrane</keyword>
<sequence length="674" mass="76347">MSSLRNLTGRMTMRNRRVKEKYCLLFILTSFFIVCVGMVFFLPDLRARTSTGVQDVYEKLPDLFLAPPPPPPLENSLDNGSENNVVPRPLNPPPRRVQDRERLYAKIQEDLEKEQRRVLEKPRIIGRPEVSSSASPNRLAQMGSPNKNTENSDASQRVVGLPSPDGNSNVVNPADSVIAQPKTNSSIGGGKIIFGGKDSDPEVDKKRDFIKHMMKDSWDNYVKYAWGHNELRPISQRGHSASIFGPAKIGATIVDALDTLYIMGLHDEYKQARDWVEHNLDFETIKAELSVFETNIRFVGGFLTAYALTGDTMFKDKAYTLGKKLLPAFDTPTGIPYALISLHSGSSKNYGWAASGSSILSEFGSLHLEFVYLSDVTGDPIFREKVYKIRDVIKQIDKPKGLYFNYVHPRMAKFTQSHVSMGALGDSFYEYLLKSYIQTGDNDARQMYDDAIDAFEKNGLIRYSKSGLLYFAEMRYDRLESKMDHLACFAGGMLALGAHTDPLAINHGTDTTRANRHMKIAEGVTNTCHESYIRTATRLGPESFRFSDALEARALRQNEKYYILRPEVIESYFVMWRLTGDPKYRDWAWDAAQAIEKHCKAGEGGGYSGLRNVYSKDPQQDDVQQSFYLAETLKYLYLMFSSKELIDLDYWVFNTEAHPLPIKGKNPFYRAPTH</sequence>
<name>A0ABP1RZJ7_9HEXA</name>
<dbReference type="InterPro" id="IPR050749">
    <property type="entry name" value="Glycosyl_Hydrolase_47"/>
</dbReference>
<feature type="region of interest" description="Disordered" evidence="7">
    <location>
        <begin position="67"/>
        <end position="96"/>
    </location>
</feature>
<dbReference type="PRINTS" id="PR00747">
    <property type="entry name" value="GLYHDRLASE47"/>
</dbReference>
<evidence type="ECO:0000256" key="7">
    <source>
        <dbReference type="SAM" id="MobiDB-lite"/>
    </source>
</evidence>
<keyword evidence="10" id="KW-1185">Reference proteome</keyword>
<keyword evidence="8" id="KW-1133">Transmembrane helix</keyword>
<keyword evidence="4 6" id="KW-0378">Hydrolase</keyword>
<organism evidence="9 10">
    <name type="scientific">Orchesella dallaii</name>
    <dbReference type="NCBI Taxonomy" id="48710"/>
    <lineage>
        <taxon>Eukaryota</taxon>
        <taxon>Metazoa</taxon>
        <taxon>Ecdysozoa</taxon>
        <taxon>Arthropoda</taxon>
        <taxon>Hexapoda</taxon>
        <taxon>Collembola</taxon>
        <taxon>Entomobryomorpha</taxon>
        <taxon>Entomobryoidea</taxon>
        <taxon>Orchesellidae</taxon>
        <taxon>Orchesellinae</taxon>
        <taxon>Orchesella</taxon>
    </lineage>
</organism>
<keyword evidence="6" id="KW-0326">Glycosidase</keyword>
<comment type="pathway">
    <text evidence="2">Protein modification; protein glycosylation.</text>
</comment>
<dbReference type="Pfam" id="PF01532">
    <property type="entry name" value="Glyco_hydro_47"/>
    <property type="match status" value="1"/>
</dbReference>
<protein>
    <recommendedName>
        <fullName evidence="6">alpha-1,2-Mannosidase</fullName>
        <ecNumber evidence="6">3.2.1.-</ecNumber>
    </recommendedName>
</protein>
<evidence type="ECO:0000256" key="8">
    <source>
        <dbReference type="SAM" id="Phobius"/>
    </source>
</evidence>
<dbReference type="Proteomes" id="UP001642540">
    <property type="component" value="Unassembled WGS sequence"/>
</dbReference>